<evidence type="ECO:0000256" key="2">
    <source>
        <dbReference type="ARBA" id="ARBA00010618"/>
    </source>
</evidence>
<evidence type="ECO:0000256" key="1">
    <source>
        <dbReference type="ARBA" id="ARBA00004072"/>
    </source>
</evidence>
<dbReference type="InterPro" id="IPR005824">
    <property type="entry name" value="KOW"/>
</dbReference>
<dbReference type="Pfam" id="PF17136">
    <property type="entry name" value="ribosomal_L24"/>
    <property type="match status" value="1"/>
</dbReference>
<evidence type="ECO:0000256" key="5">
    <source>
        <dbReference type="ARBA" id="ARBA00022884"/>
    </source>
</evidence>
<dbReference type="CDD" id="cd06089">
    <property type="entry name" value="KOW_RPL26"/>
    <property type="match status" value="1"/>
</dbReference>
<dbReference type="EMBL" id="FNDZ01000015">
    <property type="protein sequence ID" value="SDJ35953.1"/>
    <property type="molecule type" value="Genomic_DNA"/>
</dbReference>
<evidence type="ECO:0000313" key="12">
    <source>
        <dbReference type="EMBL" id="SDJ35953.1"/>
    </source>
</evidence>
<name>A0A1G8T3B1_9CLOT</name>
<dbReference type="PANTHER" id="PTHR12903">
    <property type="entry name" value="MITOCHONDRIAL RIBOSOMAL PROTEIN L24"/>
    <property type="match status" value="1"/>
</dbReference>
<dbReference type="InterPro" id="IPR003256">
    <property type="entry name" value="Ribosomal_uL24"/>
</dbReference>
<dbReference type="InterPro" id="IPR057264">
    <property type="entry name" value="Ribosomal_uL24_C"/>
</dbReference>
<comment type="similarity">
    <text evidence="2 10">Belongs to the universal ribosomal protein uL24 family.</text>
</comment>
<dbReference type="FunFam" id="2.30.30.30:FF:000004">
    <property type="entry name" value="50S ribosomal protein L24"/>
    <property type="match status" value="1"/>
</dbReference>
<dbReference type="SUPFAM" id="SSF50104">
    <property type="entry name" value="Translation proteins SH3-like domain"/>
    <property type="match status" value="1"/>
</dbReference>
<comment type="function">
    <text evidence="9 10">One of the proteins that surrounds the polypeptide exit tunnel on the outside of the subunit.</text>
</comment>
<sequence length="104" mass="11427">MKVHVKKNDKVMVVSGKDKGKVSEVIAVLPKTGKVLVRDVNMVKKHKKPSRANMNGGIIETEAPIFSAKVMLYCEKCKAVTRVSKKITEDGSKVRVCKKCGTVL</sequence>
<dbReference type="GO" id="GO:0005840">
    <property type="term" value="C:ribosome"/>
    <property type="evidence" value="ECO:0007669"/>
    <property type="project" value="UniProtKB-KW"/>
</dbReference>
<comment type="function">
    <text evidence="1 10">One of two assembly initiator proteins, it binds directly to the 5'-end of the 23S rRNA, where it nucleates assembly of the 50S subunit.</text>
</comment>
<evidence type="ECO:0000256" key="8">
    <source>
        <dbReference type="ARBA" id="ARBA00035206"/>
    </source>
</evidence>
<evidence type="ECO:0000256" key="3">
    <source>
        <dbReference type="ARBA" id="ARBA00011838"/>
    </source>
</evidence>
<keyword evidence="4 10" id="KW-0699">rRNA-binding</keyword>
<dbReference type="SMART" id="SM00739">
    <property type="entry name" value="KOW"/>
    <property type="match status" value="1"/>
</dbReference>
<evidence type="ECO:0000256" key="6">
    <source>
        <dbReference type="ARBA" id="ARBA00022980"/>
    </source>
</evidence>
<comment type="subunit">
    <text evidence="3 10">Part of the 50S ribosomal subunit.</text>
</comment>
<evidence type="ECO:0000256" key="4">
    <source>
        <dbReference type="ARBA" id="ARBA00022730"/>
    </source>
</evidence>
<dbReference type="Gene3D" id="2.30.30.30">
    <property type="match status" value="1"/>
</dbReference>
<keyword evidence="5 10" id="KW-0694">RNA-binding</keyword>
<protein>
    <recommendedName>
        <fullName evidence="8 10">Large ribosomal subunit protein uL24</fullName>
    </recommendedName>
</protein>
<proteinExistence type="inferred from homology"/>
<organism evidence="12 13">
    <name type="scientific">Proteiniclasticum ruminis</name>
    <dbReference type="NCBI Taxonomy" id="398199"/>
    <lineage>
        <taxon>Bacteria</taxon>
        <taxon>Bacillati</taxon>
        <taxon>Bacillota</taxon>
        <taxon>Clostridia</taxon>
        <taxon>Eubacteriales</taxon>
        <taxon>Clostridiaceae</taxon>
        <taxon>Proteiniclasticum</taxon>
    </lineage>
</organism>
<dbReference type="GO" id="GO:0006412">
    <property type="term" value="P:translation"/>
    <property type="evidence" value="ECO:0007669"/>
    <property type="project" value="UniProtKB-UniRule"/>
</dbReference>
<feature type="domain" description="KOW" evidence="11">
    <location>
        <begin position="4"/>
        <end position="31"/>
    </location>
</feature>
<dbReference type="InterPro" id="IPR014722">
    <property type="entry name" value="Rib_uL2_dom2"/>
</dbReference>
<dbReference type="InterPro" id="IPR041988">
    <property type="entry name" value="Ribosomal_uL24_KOW"/>
</dbReference>
<evidence type="ECO:0000256" key="9">
    <source>
        <dbReference type="ARBA" id="ARBA00058688"/>
    </source>
</evidence>
<dbReference type="InterPro" id="IPR008991">
    <property type="entry name" value="Translation_prot_SH3-like_sf"/>
</dbReference>
<evidence type="ECO:0000259" key="11">
    <source>
        <dbReference type="SMART" id="SM00739"/>
    </source>
</evidence>
<reference evidence="12 13" key="1">
    <citation type="submission" date="2016-10" db="EMBL/GenBank/DDBJ databases">
        <authorList>
            <person name="de Groot N.N."/>
        </authorList>
    </citation>
    <scope>NUCLEOTIDE SEQUENCE [LARGE SCALE GENOMIC DNA]</scope>
    <source>
        <strain evidence="12 13">CGMCC 1.5058</strain>
    </source>
</reference>
<dbReference type="HAMAP" id="MF_01326_B">
    <property type="entry name" value="Ribosomal_uL24_B"/>
    <property type="match status" value="1"/>
</dbReference>
<evidence type="ECO:0000313" key="13">
    <source>
        <dbReference type="Proteomes" id="UP000183255"/>
    </source>
</evidence>
<keyword evidence="6 10" id="KW-0689">Ribosomal protein</keyword>
<dbReference type="RefSeq" id="WP_031577542.1">
    <property type="nucleotide sequence ID" value="NZ_DAMANS010000019.1"/>
</dbReference>
<keyword evidence="7 10" id="KW-0687">Ribonucleoprotein</keyword>
<evidence type="ECO:0000256" key="7">
    <source>
        <dbReference type="ARBA" id="ARBA00023274"/>
    </source>
</evidence>
<accession>A0A1G8T3B1</accession>
<dbReference type="GO" id="GO:0019843">
    <property type="term" value="F:rRNA binding"/>
    <property type="evidence" value="ECO:0007669"/>
    <property type="project" value="UniProtKB-UniRule"/>
</dbReference>
<evidence type="ECO:0000256" key="10">
    <source>
        <dbReference type="HAMAP-Rule" id="MF_01326"/>
    </source>
</evidence>
<dbReference type="GO" id="GO:1990904">
    <property type="term" value="C:ribonucleoprotein complex"/>
    <property type="evidence" value="ECO:0007669"/>
    <property type="project" value="UniProtKB-KW"/>
</dbReference>
<dbReference type="Proteomes" id="UP000183255">
    <property type="component" value="Unassembled WGS sequence"/>
</dbReference>
<dbReference type="GO" id="GO:0003735">
    <property type="term" value="F:structural constituent of ribosome"/>
    <property type="evidence" value="ECO:0007669"/>
    <property type="project" value="InterPro"/>
</dbReference>
<dbReference type="AlphaFoldDB" id="A0A1G8T3B1"/>
<dbReference type="NCBIfam" id="TIGR01079">
    <property type="entry name" value="rplX_bact"/>
    <property type="match status" value="1"/>
</dbReference>
<gene>
    <name evidence="10" type="primary">rplX</name>
    <name evidence="12" type="ORF">SAMN05421804_11525</name>
</gene>